<organism evidence="1 2">
    <name type="scientific">Linnemannia elongata AG-77</name>
    <dbReference type="NCBI Taxonomy" id="1314771"/>
    <lineage>
        <taxon>Eukaryota</taxon>
        <taxon>Fungi</taxon>
        <taxon>Fungi incertae sedis</taxon>
        <taxon>Mucoromycota</taxon>
        <taxon>Mortierellomycotina</taxon>
        <taxon>Mortierellomycetes</taxon>
        <taxon>Mortierellales</taxon>
        <taxon>Mortierellaceae</taxon>
        <taxon>Linnemannia</taxon>
    </lineage>
</organism>
<dbReference type="EMBL" id="KV442015">
    <property type="protein sequence ID" value="OAQ35075.1"/>
    <property type="molecule type" value="Genomic_DNA"/>
</dbReference>
<protein>
    <recommendedName>
        <fullName evidence="3">F-box domain-containing protein</fullName>
    </recommendedName>
</protein>
<dbReference type="AlphaFoldDB" id="A0A197KC57"/>
<proteinExistence type="predicted"/>
<sequence length="353" mass="40350">MGQRQQHCTQLAPLAFRSVVEGSCKVGCKPRVWFPNGQSTTLLEHIGLSLSLSWLIRRLFPSLDRLEAQNIQWLEDLAEAKFGPFGGSRFPMATLILSDHDNSQMDSLIARMVFIVRLLLGTIGAKVLDVLSRRFPSPHLVYTRFNLNDQCSAELCCFFATCSHLKECLGNGHLVLPEVIIISSERTSLELEKLDIEIQVSSDIMLFSDFRISDRIQHVSRHLQRTPPETKILKKKNLWRSMQKHVHARLARLKNLKEINLGPRYVFDASATLSEIHSLSALKRQRIKRGLDFSQDSGFDLVASLLNLKKIELRMYCKSRAVGRSGQAWMEERWAMTAAWHDPIYAVVARRRD</sequence>
<accession>A0A197KC57</accession>
<reference evidence="1 2" key="1">
    <citation type="submission" date="2016-05" db="EMBL/GenBank/DDBJ databases">
        <title>Genome sequencing reveals origins of a unique bacterial endosymbiosis in the earliest lineages of terrestrial Fungi.</title>
        <authorList>
            <consortium name="DOE Joint Genome Institute"/>
            <person name="Uehling J."/>
            <person name="Gryganskyi A."/>
            <person name="Hameed K."/>
            <person name="Tschaplinski T."/>
            <person name="Misztal P."/>
            <person name="Wu S."/>
            <person name="Desiro A."/>
            <person name="Vande Pol N."/>
            <person name="Du Z.-Y."/>
            <person name="Zienkiewicz A."/>
            <person name="Zienkiewicz K."/>
            <person name="Morin E."/>
            <person name="Tisserant E."/>
            <person name="Splivallo R."/>
            <person name="Hainaut M."/>
            <person name="Henrissat B."/>
            <person name="Ohm R."/>
            <person name="Kuo A."/>
            <person name="Yan J."/>
            <person name="Lipzen A."/>
            <person name="Nolan M."/>
            <person name="Labutti K."/>
            <person name="Barry K."/>
            <person name="Goldstein A."/>
            <person name="Labbe J."/>
            <person name="Schadt C."/>
            <person name="Tuskan G."/>
            <person name="Grigoriev I."/>
            <person name="Martin F."/>
            <person name="Vilgalys R."/>
            <person name="Bonito G."/>
        </authorList>
    </citation>
    <scope>NUCLEOTIDE SEQUENCE [LARGE SCALE GENOMIC DNA]</scope>
    <source>
        <strain evidence="1 2">AG-77</strain>
    </source>
</reference>
<evidence type="ECO:0008006" key="3">
    <source>
        <dbReference type="Google" id="ProtNLM"/>
    </source>
</evidence>
<evidence type="ECO:0000313" key="1">
    <source>
        <dbReference type="EMBL" id="OAQ35075.1"/>
    </source>
</evidence>
<dbReference type="OrthoDB" id="2446972at2759"/>
<evidence type="ECO:0000313" key="2">
    <source>
        <dbReference type="Proteomes" id="UP000078512"/>
    </source>
</evidence>
<dbReference type="Proteomes" id="UP000078512">
    <property type="component" value="Unassembled WGS sequence"/>
</dbReference>
<name>A0A197KC57_9FUNG</name>
<gene>
    <name evidence="1" type="ORF">K457DRAFT_132949</name>
</gene>
<keyword evidence="2" id="KW-1185">Reference proteome</keyword>